<evidence type="ECO:0000313" key="2">
    <source>
        <dbReference type="Proteomes" id="UP001596447"/>
    </source>
</evidence>
<protein>
    <submittedName>
        <fullName evidence="1">Uncharacterized protein</fullName>
    </submittedName>
</protein>
<accession>A0ABD5Z3C6</accession>
<comment type="caution">
    <text evidence="1">The sequence shown here is derived from an EMBL/GenBank/DDBJ whole genome shotgun (WGS) entry which is preliminary data.</text>
</comment>
<name>A0ABD5Z3C6_9EURY</name>
<evidence type="ECO:0000313" key="1">
    <source>
        <dbReference type="EMBL" id="MFC7199696.1"/>
    </source>
</evidence>
<dbReference type="RefSeq" id="WP_279529623.1">
    <property type="nucleotide sequence ID" value="NZ_CP122312.1"/>
</dbReference>
<organism evidence="1 2">
    <name type="scientific">Halospeciosus flavus</name>
    <dbReference type="NCBI Taxonomy" id="3032283"/>
    <lineage>
        <taxon>Archaea</taxon>
        <taxon>Methanobacteriati</taxon>
        <taxon>Methanobacteriota</taxon>
        <taxon>Stenosarchaea group</taxon>
        <taxon>Halobacteria</taxon>
        <taxon>Halobacteriales</taxon>
        <taxon>Halobacteriaceae</taxon>
        <taxon>Halospeciosus</taxon>
    </lineage>
</organism>
<reference evidence="1 2" key="1">
    <citation type="journal article" date="2019" name="Int. J. Syst. Evol. Microbiol.">
        <title>The Global Catalogue of Microorganisms (GCM) 10K type strain sequencing project: providing services to taxonomists for standard genome sequencing and annotation.</title>
        <authorList>
            <consortium name="The Broad Institute Genomics Platform"/>
            <consortium name="The Broad Institute Genome Sequencing Center for Infectious Disease"/>
            <person name="Wu L."/>
            <person name="Ma J."/>
        </authorList>
    </citation>
    <scope>NUCLEOTIDE SEQUENCE [LARGE SCALE GENOMIC DNA]</scope>
    <source>
        <strain evidence="1 2">XZGYJ-43</strain>
    </source>
</reference>
<gene>
    <name evidence="1" type="ORF">ACFQJ9_09785</name>
</gene>
<proteinExistence type="predicted"/>
<dbReference type="EMBL" id="JBHTAR010000011">
    <property type="protein sequence ID" value="MFC7199696.1"/>
    <property type="molecule type" value="Genomic_DNA"/>
</dbReference>
<keyword evidence="2" id="KW-1185">Reference proteome</keyword>
<sequence length="179" mass="20772">MRQTTMGMYDRLVVEDGLDLPKFPAERRPSEIEWQTKEIGHQTGQRYKLTAEGRLLRHEEEYRKKTAAEKQAEAESHGFDSWDEYVAFYEDADPSDVLERGLSPLSPRTQTVAEEYWVDHEMHRSFEFHSSHDDIADGFFWSYEARFTHGALEAIVFLGRRGGGGPDTLKPDEPDTIRF</sequence>
<dbReference type="AlphaFoldDB" id="A0ABD5Z3C6"/>
<dbReference type="Proteomes" id="UP001596447">
    <property type="component" value="Unassembled WGS sequence"/>
</dbReference>